<dbReference type="InParanoid" id="A0A1C7MVH6"/>
<evidence type="ECO:0000313" key="2">
    <source>
        <dbReference type="Proteomes" id="UP000093000"/>
    </source>
</evidence>
<dbReference type="Proteomes" id="UP000093000">
    <property type="component" value="Unassembled WGS sequence"/>
</dbReference>
<accession>A0A1C7MVH6</accession>
<evidence type="ECO:0000313" key="1">
    <source>
        <dbReference type="EMBL" id="OBZ80842.1"/>
    </source>
</evidence>
<reference evidence="1 2" key="1">
    <citation type="submission" date="2016-03" db="EMBL/GenBank/DDBJ databases">
        <title>Choanephora cucurbitarum.</title>
        <authorList>
            <person name="Min B."/>
            <person name="Park H."/>
            <person name="Park J.-H."/>
            <person name="Shin H.-D."/>
            <person name="Choi I.-G."/>
        </authorList>
    </citation>
    <scope>NUCLEOTIDE SEQUENCE [LARGE SCALE GENOMIC DNA]</scope>
    <source>
        <strain evidence="1 2">KUS-F28377</strain>
    </source>
</reference>
<comment type="caution">
    <text evidence="1">The sequence shown here is derived from an EMBL/GenBank/DDBJ whole genome shotgun (WGS) entry which is preliminary data.</text>
</comment>
<sequence>MKNLCRSFRTEVFGKPARLSSSIKVEILDILAEFQDDEDAKKLKSELNKLVDRQNGAVSRKIESLGALANKVTKKKEIGERKVEDILEAVWGCIFKVTKDHDPHG</sequence>
<keyword evidence="2" id="KW-1185">Reference proteome</keyword>
<protein>
    <submittedName>
        <fullName evidence="1">Uncharacterized protein</fullName>
    </submittedName>
</protein>
<name>A0A1C7MVH6_9FUNG</name>
<gene>
    <name evidence="1" type="ORF">A0J61_11109</name>
</gene>
<dbReference type="AlphaFoldDB" id="A0A1C7MVH6"/>
<dbReference type="OrthoDB" id="2296942at2759"/>
<organism evidence="1 2">
    <name type="scientific">Choanephora cucurbitarum</name>
    <dbReference type="NCBI Taxonomy" id="101091"/>
    <lineage>
        <taxon>Eukaryota</taxon>
        <taxon>Fungi</taxon>
        <taxon>Fungi incertae sedis</taxon>
        <taxon>Mucoromycota</taxon>
        <taxon>Mucoromycotina</taxon>
        <taxon>Mucoromycetes</taxon>
        <taxon>Mucorales</taxon>
        <taxon>Mucorineae</taxon>
        <taxon>Choanephoraceae</taxon>
        <taxon>Choanephoroideae</taxon>
        <taxon>Choanephora</taxon>
    </lineage>
</organism>
<feature type="non-terminal residue" evidence="1">
    <location>
        <position position="105"/>
    </location>
</feature>
<proteinExistence type="predicted"/>
<dbReference type="EMBL" id="LUGH01001681">
    <property type="protein sequence ID" value="OBZ80842.1"/>
    <property type="molecule type" value="Genomic_DNA"/>
</dbReference>